<keyword evidence="2" id="KW-0812">Transmembrane</keyword>
<dbReference type="EMBL" id="FMUH01000001">
    <property type="protein sequence ID" value="SCX40292.1"/>
    <property type="molecule type" value="Genomic_DNA"/>
</dbReference>
<evidence type="ECO:0000313" key="3">
    <source>
        <dbReference type="EMBL" id="SCX40292.1"/>
    </source>
</evidence>
<feature type="transmembrane region" description="Helical" evidence="2">
    <location>
        <begin position="303"/>
        <end position="322"/>
    </location>
</feature>
<accession>A0A1G4XGC0</accession>
<dbReference type="AlphaFoldDB" id="A0A1G4XGC0"/>
<dbReference type="Proteomes" id="UP000198981">
    <property type="component" value="Unassembled WGS sequence"/>
</dbReference>
<keyword evidence="4" id="KW-1185">Reference proteome</keyword>
<feature type="region of interest" description="Disordered" evidence="1">
    <location>
        <begin position="353"/>
        <end position="385"/>
    </location>
</feature>
<reference evidence="4" key="1">
    <citation type="submission" date="2016-10" db="EMBL/GenBank/DDBJ databases">
        <authorList>
            <person name="Varghese N."/>
            <person name="Submissions S."/>
        </authorList>
    </citation>
    <scope>NUCLEOTIDE SEQUENCE [LARGE SCALE GENOMIC DNA]</scope>
    <source>
        <strain evidence="4">DSM 45722</strain>
    </source>
</reference>
<name>A0A1G4XGC0_9ACTN</name>
<sequence>MRRLDADRYLVILLLGFGGSIVLTRLYLELTGYPTVGGDTLHIAHAVWGGLLLFVGGLLPLALANRSALLVAALATGVGAGLFVDEIGKFITVDNDYFFAAAAPVAYAVFVLTLWVWFRVRGRRDPSPASQLHAALELLGDVVDRDLTRSDRRELERRLESACDAEPERLRRLAEDLLELTRSGALDGGVTAPGRVRRLVTRLDRWTDRHLSGARLRRVTVGALAVLGVVAVADLAVVGFIGLDLLDGTTTSLADAANRYARVGIQDGLGTTLLLLRVGLDVVVGVLLLVGAVLVARGRDRRGVEVAQGGLLLALTLVNVLLFYTDQWVASGAAATELVVLGLVWRYRRDALGEGPDGEVDDDADGDADGADVTGEVSEPAGRRR</sequence>
<evidence type="ECO:0000256" key="2">
    <source>
        <dbReference type="SAM" id="Phobius"/>
    </source>
</evidence>
<proteinExistence type="predicted"/>
<evidence type="ECO:0000256" key="1">
    <source>
        <dbReference type="SAM" id="MobiDB-lite"/>
    </source>
</evidence>
<feature type="transmembrane region" description="Helical" evidence="2">
    <location>
        <begin position="97"/>
        <end position="118"/>
    </location>
</feature>
<feature type="transmembrane region" description="Helical" evidence="2">
    <location>
        <begin position="9"/>
        <end position="28"/>
    </location>
</feature>
<gene>
    <name evidence="3" type="ORF">SAMN03159343_0929</name>
</gene>
<dbReference type="STRING" id="1960309.SAMN03159343_0929"/>
<evidence type="ECO:0000313" key="4">
    <source>
        <dbReference type="Proteomes" id="UP000198981"/>
    </source>
</evidence>
<keyword evidence="2" id="KW-1133">Transmembrane helix</keyword>
<keyword evidence="2" id="KW-0472">Membrane</keyword>
<feature type="transmembrane region" description="Helical" evidence="2">
    <location>
        <begin position="40"/>
        <end position="61"/>
    </location>
</feature>
<protein>
    <submittedName>
        <fullName evidence="3">Uncharacterized protein</fullName>
    </submittedName>
</protein>
<feature type="transmembrane region" description="Helical" evidence="2">
    <location>
        <begin position="219"/>
        <end position="243"/>
    </location>
</feature>
<organism evidence="3 4">
    <name type="scientific">Klenkia marina</name>
    <dbReference type="NCBI Taxonomy" id="1960309"/>
    <lineage>
        <taxon>Bacteria</taxon>
        <taxon>Bacillati</taxon>
        <taxon>Actinomycetota</taxon>
        <taxon>Actinomycetes</taxon>
        <taxon>Geodermatophilales</taxon>
        <taxon>Geodermatophilaceae</taxon>
        <taxon>Klenkia</taxon>
    </lineage>
</organism>
<feature type="transmembrane region" description="Helical" evidence="2">
    <location>
        <begin position="274"/>
        <end position="296"/>
    </location>
</feature>
<feature type="compositionally biased region" description="Acidic residues" evidence="1">
    <location>
        <begin position="356"/>
        <end position="370"/>
    </location>
</feature>
<feature type="transmembrane region" description="Helical" evidence="2">
    <location>
        <begin position="68"/>
        <end position="85"/>
    </location>
</feature>
<feature type="transmembrane region" description="Helical" evidence="2">
    <location>
        <begin position="328"/>
        <end position="345"/>
    </location>
</feature>